<proteinExistence type="predicted"/>
<organism evidence="1 2">
    <name type="scientific">Rhodonellum ikkaensis</name>
    <dbReference type="NCBI Taxonomy" id="336829"/>
    <lineage>
        <taxon>Bacteria</taxon>
        <taxon>Pseudomonadati</taxon>
        <taxon>Bacteroidota</taxon>
        <taxon>Cytophagia</taxon>
        <taxon>Cytophagales</taxon>
        <taxon>Cytophagaceae</taxon>
        <taxon>Rhodonellum</taxon>
    </lineage>
</organism>
<evidence type="ECO:0000313" key="2">
    <source>
        <dbReference type="Proteomes" id="UP000199663"/>
    </source>
</evidence>
<reference evidence="1 2" key="1">
    <citation type="submission" date="2016-10" db="EMBL/GenBank/DDBJ databases">
        <authorList>
            <person name="Varghese N."/>
            <person name="Submissions S."/>
        </authorList>
    </citation>
    <scope>NUCLEOTIDE SEQUENCE [LARGE SCALE GENOMIC DNA]</scope>
    <source>
        <strain evidence="1 2">DSM 17997</strain>
    </source>
</reference>
<gene>
    <name evidence="1" type="ORF">SAMN05444412_10867</name>
</gene>
<sequence>MRSTNFTDMKEAAKERTRNILASSSTFPHMPYVDQKKIYQDVMNEQMAIMMGNGNNELASQMNKNTVKKSSDLLNDKRHERGFEGGVDAFEDLIDSVDFPKFVRDLLKAVFDANISVMKAQTDDYIRLMKQATTGLSTFIQQVDNTTTFAYLAENNSDEFGIVMEDDKEGGEKMELTNAKGEKVDIGDNEVKAKIMDAKIKMAQEHRAALREMILMGVTRLVVEKGEVEAEVNFEFKGTRDLDKADKAAVKTSSSSGTSGGFSGGLLGSIFGGPRFGSTSSTRQTQFSVSTTKSKSEDELKAKLRGFVKIQFKTDYFKLDNFAQMYGPVSQEEKNAATQQR</sequence>
<name>A0A1H3RDP1_9BACT</name>
<evidence type="ECO:0000313" key="1">
    <source>
        <dbReference type="EMBL" id="SDZ23952.1"/>
    </source>
</evidence>
<dbReference type="Proteomes" id="UP000199663">
    <property type="component" value="Unassembled WGS sequence"/>
</dbReference>
<accession>A0A1H3RDP1</accession>
<dbReference type="EMBL" id="FNQC01000008">
    <property type="protein sequence ID" value="SDZ23952.1"/>
    <property type="molecule type" value="Genomic_DNA"/>
</dbReference>
<keyword evidence="2" id="KW-1185">Reference proteome</keyword>
<comment type="caution">
    <text evidence="1">The sequence shown here is derived from an EMBL/GenBank/DDBJ whole genome shotgun (WGS) entry which is preliminary data.</text>
</comment>
<protein>
    <submittedName>
        <fullName evidence="1">Uncharacterized protein</fullName>
    </submittedName>
</protein>